<proteinExistence type="predicted"/>
<organism evidence="1 2">
    <name type="scientific">Paramuricea clavata</name>
    <name type="common">Red gorgonian</name>
    <name type="synonym">Violescent sea-whip</name>
    <dbReference type="NCBI Taxonomy" id="317549"/>
    <lineage>
        <taxon>Eukaryota</taxon>
        <taxon>Metazoa</taxon>
        <taxon>Cnidaria</taxon>
        <taxon>Anthozoa</taxon>
        <taxon>Octocorallia</taxon>
        <taxon>Malacalcyonacea</taxon>
        <taxon>Plexauridae</taxon>
        <taxon>Paramuricea</taxon>
    </lineage>
</organism>
<sequence>MSDILNKVWELTVEILTSKVPNQIPSQVAGRVAKCLNERLKDGDVTDEEIRRWVIRKIDAIKSKLDGLARKDLLSSLCFLQEGINRLFRSLPARENTEGLSAERVTLDIATPSTATGRDSTTNEAIALINDFTLFKICSNERFKSAIESFKLAREKATEAFCNEGLSVEDRIQASKIRILSRILESLDDPDASVGDCLQYLEQLHEIGAIPEMFSVLISGGIKAQFKQAKRLDNISSVQVMNQILFNFARNFMEVPTRTFDWPTILHGKEIYHPILKDFRLVDKLEESGVEVKQAYPDLTFDSRIYRALSAVNSEGQIVAHMLEESTIKSFKASGESRKVCGVPAKESLCECHVMALDIDAKDNIYFILRFQETDEEFWSFKLFMFDGNGNKKLESPLPFLQHICLKAAYMTINKDGDIAILDCEKKILYIGRAQIELNSFIVSNRFYVTELFTTESTWLNLRFSLNGKNLIAADERTVYIFAKNGKLQQNIKIFEDKGDEFIYSVAINHITKCIMIKTWSLTLGYRLLSFFETGKQINSLYLGPNKWIEYAKLISHPNGPAALVNDTGACIMKMVKGMNFD</sequence>
<dbReference type="Proteomes" id="UP001152795">
    <property type="component" value="Unassembled WGS sequence"/>
</dbReference>
<reference evidence="1" key="1">
    <citation type="submission" date="2020-04" db="EMBL/GenBank/DDBJ databases">
        <authorList>
            <person name="Alioto T."/>
            <person name="Alioto T."/>
            <person name="Gomez Garrido J."/>
        </authorList>
    </citation>
    <scope>NUCLEOTIDE SEQUENCE</scope>
    <source>
        <strain evidence="1">A484AB</strain>
    </source>
</reference>
<name>A0A7D9LIM9_PARCT</name>
<dbReference type="EMBL" id="CACRXK020017693">
    <property type="protein sequence ID" value="CAB4031520.1"/>
    <property type="molecule type" value="Genomic_DNA"/>
</dbReference>
<evidence type="ECO:0000313" key="2">
    <source>
        <dbReference type="Proteomes" id="UP001152795"/>
    </source>
</evidence>
<keyword evidence="2" id="KW-1185">Reference proteome</keyword>
<accession>A0A7D9LIM9</accession>
<comment type="caution">
    <text evidence="1">The sequence shown here is derived from an EMBL/GenBank/DDBJ whole genome shotgun (WGS) entry which is preliminary data.</text>
</comment>
<evidence type="ECO:0000313" key="1">
    <source>
        <dbReference type="EMBL" id="CAB4031520.1"/>
    </source>
</evidence>
<gene>
    <name evidence="1" type="ORF">PACLA_8A003858</name>
</gene>
<protein>
    <submittedName>
        <fullName evidence="1">Deleted in malignant brain tumors 1</fullName>
    </submittedName>
</protein>
<dbReference type="AlphaFoldDB" id="A0A7D9LIM9"/>